<evidence type="ECO:0000256" key="5">
    <source>
        <dbReference type="ARBA" id="ARBA00023054"/>
    </source>
</evidence>
<evidence type="ECO:0000256" key="9">
    <source>
        <dbReference type="ARBA" id="ARBA00029649"/>
    </source>
</evidence>
<dbReference type="GO" id="GO:0016591">
    <property type="term" value="C:RNA polymerase II, holoenzyme"/>
    <property type="evidence" value="ECO:0007669"/>
    <property type="project" value="TreeGrafter"/>
</dbReference>
<dbReference type="InterPro" id="IPR026213">
    <property type="entry name" value="GRINL1"/>
</dbReference>
<keyword evidence="7" id="KW-0539">Nucleus</keyword>
<reference evidence="12 13" key="1">
    <citation type="journal article" date="2011" name="Nature">
        <title>Genome sequencing reveals insights into physiology and longevity of the naked mole rat.</title>
        <authorList>
            <person name="Kim E.B."/>
            <person name="Fang X."/>
            <person name="Fushan A.A."/>
            <person name="Huang Z."/>
            <person name="Lobanov A.V."/>
            <person name="Han L."/>
            <person name="Marino S.M."/>
            <person name="Sun X."/>
            <person name="Turanov A.A."/>
            <person name="Yang P."/>
            <person name="Yim S.H."/>
            <person name="Zhao X."/>
            <person name="Kasaikina M.V."/>
            <person name="Stoletzki N."/>
            <person name="Peng C."/>
            <person name="Polak P."/>
            <person name="Xiong Z."/>
            <person name="Kiezun A."/>
            <person name="Zhu Y."/>
            <person name="Chen Y."/>
            <person name="Kryukov G.V."/>
            <person name="Zhang Q."/>
            <person name="Peshkin L."/>
            <person name="Yang L."/>
            <person name="Bronson R.T."/>
            <person name="Buffenstein R."/>
            <person name="Wang B."/>
            <person name="Han C."/>
            <person name="Li Q."/>
            <person name="Chen L."/>
            <person name="Zhao W."/>
            <person name="Sunyaev S.R."/>
            <person name="Park T.J."/>
            <person name="Zhang G."/>
            <person name="Wang J."/>
            <person name="Gladyshev V.N."/>
        </authorList>
    </citation>
    <scope>NUCLEOTIDE SEQUENCE [LARGE SCALE GENOMIC DNA]</scope>
</reference>
<feature type="compositionally biased region" description="Basic and acidic residues" evidence="11">
    <location>
        <begin position="96"/>
        <end position="105"/>
    </location>
</feature>
<dbReference type="AlphaFoldDB" id="G5B9V1"/>
<evidence type="ECO:0000256" key="7">
    <source>
        <dbReference type="ARBA" id="ARBA00023242"/>
    </source>
</evidence>
<name>G5B9V1_HETGA</name>
<evidence type="ECO:0000256" key="4">
    <source>
        <dbReference type="ARBA" id="ARBA00022553"/>
    </source>
</evidence>
<evidence type="ECO:0000313" key="13">
    <source>
        <dbReference type="Proteomes" id="UP000006813"/>
    </source>
</evidence>
<evidence type="ECO:0000256" key="10">
    <source>
        <dbReference type="ARBA" id="ARBA00033073"/>
    </source>
</evidence>
<proteinExistence type="inferred from homology"/>
<dbReference type="GO" id="GO:0035556">
    <property type="term" value="P:intracellular signal transduction"/>
    <property type="evidence" value="ECO:0007669"/>
    <property type="project" value="TreeGrafter"/>
</dbReference>
<dbReference type="GO" id="GO:0006368">
    <property type="term" value="P:transcription elongation by RNA polymerase II"/>
    <property type="evidence" value="ECO:0007669"/>
    <property type="project" value="InterPro"/>
</dbReference>
<dbReference type="GO" id="GO:0031674">
    <property type="term" value="C:I band"/>
    <property type="evidence" value="ECO:0007669"/>
    <property type="project" value="TreeGrafter"/>
</dbReference>
<dbReference type="GO" id="GO:0005635">
    <property type="term" value="C:nuclear envelope"/>
    <property type="evidence" value="ECO:0007669"/>
    <property type="project" value="TreeGrafter"/>
</dbReference>
<evidence type="ECO:0000256" key="1">
    <source>
        <dbReference type="ARBA" id="ARBA00004123"/>
    </source>
</evidence>
<dbReference type="GO" id="GO:0051685">
    <property type="term" value="P:maintenance of ER location"/>
    <property type="evidence" value="ECO:0007669"/>
    <property type="project" value="TreeGrafter"/>
</dbReference>
<keyword evidence="5" id="KW-0175">Coiled coil</keyword>
<dbReference type="PANTHER" id="PTHR23171">
    <property type="entry name" value="GDOWN1"/>
    <property type="match status" value="1"/>
</dbReference>
<keyword evidence="6" id="KW-0804">Transcription</keyword>
<evidence type="ECO:0000256" key="6">
    <source>
        <dbReference type="ARBA" id="ARBA00023163"/>
    </source>
</evidence>
<evidence type="ECO:0000256" key="2">
    <source>
        <dbReference type="ARBA" id="ARBA00009876"/>
    </source>
</evidence>
<organism evidence="12 13">
    <name type="scientific">Heterocephalus glaber</name>
    <name type="common">Naked mole rat</name>
    <dbReference type="NCBI Taxonomy" id="10181"/>
    <lineage>
        <taxon>Eukaryota</taxon>
        <taxon>Metazoa</taxon>
        <taxon>Chordata</taxon>
        <taxon>Craniata</taxon>
        <taxon>Vertebrata</taxon>
        <taxon>Euteleostomi</taxon>
        <taxon>Mammalia</taxon>
        <taxon>Eutheria</taxon>
        <taxon>Euarchontoglires</taxon>
        <taxon>Glires</taxon>
        <taxon>Rodentia</taxon>
        <taxon>Hystricomorpha</taxon>
        <taxon>Bathyergidae</taxon>
        <taxon>Heterocephalus</taxon>
    </lineage>
</organism>
<evidence type="ECO:0000256" key="3">
    <source>
        <dbReference type="ARBA" id="ARBA00022478"/>
    </source>
</evidence>
<dbReference type="PRINTS" id="PR02085">
    <property type="entry name" value="POLR2GRINL1"/>
</dbReference>
<dbReference type="EMBL" id="JH169138">
    <property type="protein sequence ID" value="EHB06062.1"/>
    <property type="molecule type" value="Genomic_DNA"/>
</dbReference>
<evidence type="ECO:0000256" key="8">
    <source>
        <dbReference type="ARBA" id="ARBA00024236"/>
    </source>
</evidence>
<dbReference type="Proteomes" id="UP000006813">
    <property type="component" value="Unassembled WGS sequence"/>
</dbReference>
<evidence type="ECO:0000256" key="11">
    <source>
        <dbReference type="SAM" id="MobiDB-lite"/>
    </source>
</evidence>
<comment type="subcellular location">
    <subcellularLocation>
        <location evidence="1">Nucleus</location>
    </subcellularLocation>
</comment>
<dbReference type="InterPro" id="IPR051375">
    <property type="entry name" value="Tuftelin_GRINL1A/MYZAP/CCD68"/>
</dbReference>
<keyword evidence="4" id="KW-0597">Phosphoprotein</keyword>
<gene>
    <name evidence="12" type="ORF">GW7_15089</name>
</gene>
<feature type="compositionally biased region" description="Acidic residues" evidence="11">
    <location>
        <begin position="106"/>
        <end position="116"/>
    </location>
</feature>
<feature type="region of interest" description="Disordered" evidence="11">
    <location>
        <begin position="89"/>
        <end position="116"/>
    </location>
</feature>
<dbReference type="PANTHER" id="PTHR23171:SF5">
    <property type="entry name" value="DNA-DIRECTED RNA POLYMERASE II SUBUNIT GRINL1A"/>
    <property type="match status" value="1"/>
</dbReference>
<sequence>MWYRNRTVAHLVTARGESPISSEERRRRDRQHLDDIMAARLLLLHHLPSQLLTIEETLALQRQQKQNFEEIQAKLVAQKLAEKLNIKMQSYNPEGESLRKNREVRDEDDVLSSDEE</sequence>
<comment type="similarity">
    <text evidence="2">Belongs to the GRINL1 family.</text>
</comment>
<protein>
    <recommendedName>
        <fullName evidence="8">DNA-directed RNA polymerase II subunit GRINL1A</fullName>
    </recommendedName>
    <alternativeName>
        <fullName evidence="10">DNA-directed RNA polymerase II subunit M</fullName>
    </alternativeName>
    <alternativeName>
        <fullName evidence="9">Glutamate receptor-like protein 1A</fullName>
    </alternativeName>
</protein>
<dbReference type="InParanoid" id="G5B9V1"/>
<accession>G5B9V1</accession>
<dbReference type="GO" id="GO:0003711">
    <property type="term" value="F:transcription elongation factor activity"/>
    <property type="evidence" value="ECO:0007669"/>
    <property type="project" value="InterPro"/>
</dbReference>
<keyword evidence="3" id="KW-0240">DNA-directed RNA polymerase</keyword>
<evidence type="ECO:0000313" key="12">
    <source>
        <dbReference type="EMBL" id="EHB06062.1"/>
    </source>
</evidence>